<keyword evidence="2" id="KW-0040">ANK repeat</keyword>
<dbReference type="AlphaFoldDB" id="A0AAD6VJS9"/>
<evidence type="ECO:0008006" key="7">
    <source>
        <dbReference type="Google" id="ProtNLM"/>
    </source>
</evidence>
<comment type="caution">
    <text evidence="5">The sequence shown here is derived from an EMBL/GenBank/DDBJ whole genome shotgun (WGS) entry which is preliminary data.</text>
</comment>
<evidence type="ECO:0000256" key="2">
    <source>
        <dbReference type="PROSITE-ProRule" id="PRU00023"/>
    </source>
</evidence>
<evidence type="ECO:0000256" key="1">
    <source>
        <dbReference type="ARBA" id="ARBA00022737"/>
    </source>
</evidence>
<gene>
    <name evidence="5" type="ORF">GGX14DRAFT_338766</name>
</gene>
<dbReference type="Pfam" id="PF00023">
    <property type="entry name" value="Ank"/>
    <property type="match status" value="1"/>
</dbReference>
<feature type="repeat" description="ANK" evidence="2">
    <location>
        <begin position="411"/>
        <end position="443"/>
    </location>
</feature>
<dbReference type="Pfam" id="PF24883">
    <property type="entry name" value="NPHP3_N"/>
    <property type="match status" value="1"/>
</dbReference>
<dbReference type="InterPro" id="IPR056884">
    <property type="entry name" value="NPHP3-like_N"/>
</dbReference>
<reference evidence="5" key="1">
    <citation type="submission" date="2023-03" db="EMBL/GenBank/DDBJ databases">
        <title>Massive genome expansion in bonnet fungi (Mycena s.s.) driven by repeated elements and novel gene families across ecological guilds.</title>
        <authorList>
            <consortium name="Lawrence Berkeley National Laboratory"/>
            <person name="Harder C.B."/>
            <person name="Miyauchi S."/>
            <person name="Viragh M."/>
            <person name="Kuo A."/>
            <person name="Thoen E."/>
            <person name="Andreopoulos B."/>
            <person name="Lu D."/>
            <person name="Skrede I."/>
            <person name="Drula E."/>
            <person name="Henrissat B."/>
            <person name="Morin E."/>
            <person name="Kohler A."/>
            <person name="Barry K."/>
            <person name="LaButti K."/>
            <person name="Morin E."/>
            <person name="Salamov A."/>
            <person name="Lipzen A."/>
            <person name="Mereny Z."/>
            <person name="Hegedus B."/>
            <person name="Baldrian P."/>
            <person name="Stursova M."/>
            <person name="Weitz H."/>
            <person name="Taylor A."/>
            <person name="Grigoriev I.V."/>
            <person name="Nagy L.G."/>
            <person name="Martin F."/>
            <person name="Kauserud H."/>
        </authorList>
    </citation>
    <scope>NUCLEOTIDE SEQUENCE</scope>
    <source>
        <strain evidence="5">9144</strain>
    </source>
</reference>
<organism evidence="5 6">
    <name type="scientific">Mycena pura</name>
    <dbReference type="NCBI Taxonomy" id="153505"/>
    <lineage>
        <taxon>Eukaryota</taxon>
        <taxon>Fungi</taxon>
        <taxon>Dikarya</taxon>
        <taxon>Basidiomycota</taxon>
        <taxon>Agaricomycotina</taxon>
        <taxon>Agaricomycetes</taxon>
        <taxon>Agaricomycetidae</taxon>
        <taxon>Agaricales</taxon>
        <taxon>Marasmiineae</taxon>
        <taxon>Mycenaceae</taxon>
        <taxon>Mycena</taxon>
    </lineage>
</organism>
<dbReference type="PANTHER" id="PTHR10039:SF16">
    <property type="entry name" value="GPI INOSITOL-DEACYLASE"/>
    <property type="match status" value="1"/>
</dbReference>
<protein>
    <recommendedName>
        <fullName evidence="7">Ankyrin</fullName>
    </recommendedName>
</protein>
<dbReference type="PROSITE" id="PS50088">
    <property type="entry name" value="ANK_REPEAT"/>
    <property type="match status" value="4"/>
</dbReference>
<dbReference type="InterPro" id="IPR036770">
    <property type="entry name" value="Ankyrin_rpt-contain_sf"/>
</dbReference>
<feature type="repeat" description="ANK" evidence="2">
    <location>
        <begin position="353"/>
        <end position="377"/>
    </location>
</feature>
<dbReference type="SMART" id="SM00248">
    <property type="entry name" value="ANK"/>
    <property type="match status" value="4"/>
</dbReference>
<dbReference type="InterPro" id="IPR002110">
    <property type="entry name" value="Ankyrin_rpt"/>
</dbReference>
<dbReference type="SUPFAM" id="SSF48403">
    <property type="entry name" value="Ankyrin repeat"/>
    <property type="match status" value="1"/>
</dbReference>
<feature type="domain" description="GPI inositol-deacylase winged helix" evidence="3">
    <location>
        <begin position="152"/>
        <end position="248"/>
    </location>
</feature>
<evidence type="ECO:0000313" key="5">
    <source>
        <dbReference type="EMBL" id="KAJ7215061.1"/>
    </source>
</evidence>
<feature type="non-terminal residue" evidence="5">
    <location>
        <position position="500"/>
    </location>
</feature>
<dbReference type="EMBL" id="JARJCW010000018">
    <property type="protein sequence ID" value="KAJ7215061.1"/>
    <property type="molecule type" value="Genomic_DNA"/>
</dbReference>
<keyword evidence="6" id="KW-1185">Reference proteome</keyword>
<feature type="repeat" description="ANK" evidence="2">
    <location>
        <begin position="378"/>
        <end position="410"/>
    </location>
</feature>
<dbReference type="Proteomes" id="UP001219525">
    <property type="component" value="Unassembled WGS sequence"/>
</dbReference>
<dbReference type="PROSITE" id="PS50297">
    <property type="entry name" value="ANK_REP_REGION"/>
    <property type="match status" value="3"/>
</dbReference>
<keyword evidence="1" id="KW-0677">Repeat</keyword>
<dbReference type="PANTHER" id="PTHR10039">
    <property type="entry name" value="AMELOGENIN"/>
    <property type="match status" value="1"/>
</dbReference>
<feature type="repeat" description="ANK" evidence="2">
    <location>
        <begin position="444"/>
        <end position="476"/>
    </location>
</feature>
<evidence type="ECO:0000313" key="6">
    <source>
        <dbReference type="Proteomes" id="UP001219525"/>
    </source>
</evidence>
<feature type="domain" description="Nephrocystin 3-like N-terminal" evidence="4">
    <location>
        <begin position="2"/>
        <end position="41"/>
    </location>
</feature>
<evidence type="ECO:0000259" key="3">
    <source>
        <dbReference type="Pfam" id="PF22939"/>
    </source>
</evidence>
<dbReference type="InterPro" id="IPR054471">
    <property type="entry name" value="GPIID_WHD"/>
</dbReference>
<accession>A0AAD6VJS9</accession>
<dbReference type="Pfam" id="PF22939">
    <property type="entry name" value="WHD_GPIID"/>
    <property type="match status" value="1"/>
</dbReference>
<dbReference type="Gene3D" id="1.25.40.20">
    <property type="entry name" value="Ankyrin repeat-containing domain"/>
    <property type="match status" value="1"/>
</dbReference>
<proteinExistence type="predicted"/>
<name>A0AAD6VJS9_9AGAR</name>
<evidence type="ECO:0000259" key="4">
    <source>
        <dbReference type="Pfam" id="PF24883"/>
    </source>
</evidence>
<sequence length="500" mass="56026">RTYIVLDALDECKEAGYQHLVELISKLQSWSGISLHLLVTSQPRGIFTETFGAVACITLEPQVTEMDIRFYVTTQLQNSYKLKKLAKYKEDITNTIVDKSKGMFRFAACLLMELSQYPLPGRLKETLSELPDDLYEIYDRFLMPIHKKHPVYVERLLCFLIFSARPLTLDELDDALAVDISAVNEDSFHPEQRGSASVICEGLEGLVNTVKSESWHSLNEDNEQLTTVHLAHSSVQEYLLSTKFREQFKCDVRENISHNFIAQMCVGYLLYFSNHPLNAENIWNYPLSPYAAKYWYYHLLRCSASSRKGLLGSTMKLLENGSKQYAALYHLHDVENPYLRRDWTCCAPSPVAATYWGNTEIVHLLLEKGADINARGGEYGNALQAAAYQGNTEILHLLLEKGADINAQGGQYGNALQDAAYRGKTEIVHLLLEKGADINAQGGQYGTALQAAAYMGKTEVVHLLVEKGADINAQAGHFGNALQAAAYDGNTEVLHLLLEK</sequence>
<feature type="non-terminal residue" evidence="5">
    <location>
        <position position="1"/>
    </location>
</feature>
<dbReference type="Pfam" id="PF12796">
    <property type="entry name" value="Ank_2"/>
    <property type="match status" value="1"/>
</dbReference>